<sequence length="200" mass="21753">MPACVGIERRYPHQPVHARLGFQPAIGVVAADLDGGGLDARLFTLRLFQVLDLEAVLFGPARIHAQQHRGPILALGSPRAGVNLEIGIEAVGFPRQQGLQLATRDFLLQGFQRGLGFSHHARIVLGLAEFDHADIVLEFALDLANAVERILQRGALLHQLLRFLGIVPEIGVFSELVQLRKARRGCIDVKDASSAARLTA</sequence>
<evidence type="ECO:0000313" key="1">
    <source>
        <dbReference type="EMBL" id="OIQ65037.1"/>
    </source>
</evidence>
<name>A0A1J5PN93_9ZZZZ</name>
<dbReference type="AlphaFoldDB" id="A0A1J5PN93"/>
<reference evidence="1" key="1">
    <citation type="submission" date="2016-10" db="EMBL/GenBank/DDBJ databases">
        <title>Sequence of Gallionella enrichment culture.</title>
        <authorList>
            <person name="Poehlein A."/>
            <person name="Muehling M."/>
            <person name="Daniel R."/>
        </authorList>
    </citation>
    <scope>NUCLEOTIDE SEQUENCE</scope>
</reference>
<proteinExistence type="predicted"/>
<dbReference type="EMBL" id="MLJW01007640">
    <property type="protein sequence ID" value="OIQ65037.1"/>
    <property type="molecule type" value="Genomic_DNA"/>
</dbReference>
<accession>A0A1J5PN93</accession>
<protein>
    <submittedName>
        <fullName evidence="1">Uncharacterized protein</fullName>
    </submittedName>
</protein>
<organism evidence="1">
    <name type="scientific">mine drainage metagenome</name>
    <dbReference type="NCBI Taxonomy" id="410659"/>
    <lineage>
        <taxon>unclassified sequences</taxon>
        <taxon>metagenomes</taxon>
        <taxon>ecological metagenomes</taxon>
    </lineage>
</organism>
<comment type="caution">
    <text evidence="1">The sequence shown here is derived from an EMBL/GenBank/DDBJ whole genome shotgun (WGS) entry which is preliminary data.</text>
</comment>
<gene>
    <name evidence="1" type="ORF">GALL_534080</name>
</gene>